<evidence type="ECO:0000256" key="6">
    <source>
        <dbReference type="HAMAP-Rule" id="MF_01844"/>
    </source>
</evidence>
<feature type="transmembrane region" description="Helical" evidence="6">
    <location>
        <begin position="260"/>
        <end position="278"/>
    </location>
</feature>
<dbReference type="OrthoDB" id="9808135at2"/>
<keyword evidence="6" id="KW-0915">Sodium</keyword>
<evidence type="ECO:0000256" key="5">
    <source>
        <dbReference type="ARBA" id="ARBA00023136"/>
    </source>
</evidence>
<feature type="transmembrane region" description="Helical" evidence="6">
    <location>
        <begin position="184"/>
        <end position="203"/>
    </location>
</feature>
<keyword evidence="4 6" id="KW-1133">Transmembrane helix</keyword>
<comment type="caution">
    <text evidence="7">The sequence shown here is derived from an EMBL/GenBank/DDBJ whole genome shotgun (WGS) entry which is preliminary data.</text>
</comment>
<dbReference type="InterPro" id="IPR004670">
    <property type="entry name" value="NhaA"/>
</dbReference>
<dbReference type="Proteomes" id="UP000321567">
    <property type="component" value="Unassembled WGS sequence"/>
</dbReference>
<name>A0A512H3C7_9PROT</name>
<evidence type="ECO:0000256" key="3">
    <source>
        <dbReference type="ARBA" id="ARBA00022692"/>
    </source>
</evidence>
<feature type="transmembrane region" description="Helical" evidence="6">
    <location>
        <begin position="215"/>
        <end position="240"/>
    </location>
</feature>
<feature type="transmembrane region" description="Helical" evidence="6">
    <location>
        <begin position="290"/>
        <end position="314"/>
    </location>
</feature>
<evidence type="ECO:0000313" key="8">
    <source>
        <dbReference type="Proteomes" id="UP000321567"/>
    </source>
</evidence>
<keyword evidence="6" id="KW-0813">Transport</keyword>
<evidence type="ECO:0000256" key="1">
    <source>
        <dbReference type="ARBA" id="ARBA00004429"/>
    </source>
</evidence>
<feature type="transmembrane region" description="Helical" evidence="6">
    <location>
        <begin position="364"/>
        <end position="381"/>
    </location>
</feature>
<keyword evidence="8" id="KW-1185">Reference proteome</keyword>
<dbReference type="HAMAP" id="MF_01844">
    <property type="entry name" value="NhaA"/>
    <property type="match status" value="1"/>
</dbReference>
<dbReference type="InterPro" id="IPR023171">
    <property type="entry name" value="Na/H_antiporter_dom_sf"/>
</dbReference>
<feature type="transmembrane region" description="Helical" evidence="6">
    <location>
        <begin position="127"/>
        <end position="145"/>
    </location>
</feature>
<comment type="catalytic activity">
    <reaction evidence="6">
        <text>Na(+)(in) + 2 H(+)(out) = Na(+)(out) + 2 H(+)(in)</text>
        <dbReference type="Rhea" id="RHEA:29251"/>
        <dbReference type="ChEBI" id="CHEBI:15378"/>
        <dbReference type="ChEBI" id="CHEBI:29101"/>
    </reaction>
</comment>
<dbReference type="GO" id="GO:0006885">
    <property type="term" value="P:regulation of pH"/>
    <property type="evidence" value="ECO:0007669"/>
    <property type="project" value="UniProtKB-UniRule"/>
</dbReference>
<keyword evidence="3 6" id="KW-0812">Transmembrane</keyword>
<dbReference type="RefSeq" id="WP_147162042.1">
    <property type="nucleotide sequence ID" value="NZ_BJZO01000002.1"/>
</dbReference>
<dbReference type="PANTHER" id="PTHR30341:SF0">
    <property type="entry name" value="NA(+)_H(+) ANTIPORTER NHAA"/>
    <property type="match status" value="1"/>
</dbReference>
<feature type="transmembrane region" description="Helical" evidence="6">
    <location>
        <begin position="60"/>
        <end position="80"/>
    </location>
</feature>
<keyword evidence="5 6" id="KW-0472">Membrane</keyword>
<dbReference type="Gene3D" id="1.20.1530.10">
    <property type="entry name" value="Na+/H+ antiporter like domain"/>
    <property type="match status" value="1"/>
</dbReference>
<comment type="function">
    <text evidence="6">Na(+)/H(+) antiporter that extrudes sodium in exchange for external protons.</text>
</comment>
<organism evidence="7 8">
    <name type="scientific">Pararhodospirillum oryzae</name>
    <dbReference type="NCBI Taxonomy" id="478448"/>
    <lineage>
        <taxon>Bacteria</taxon>
        <taxon>Pseudomonadati</taxon>
        <taxon>Pseudomonadota</taxon>
        <taxon>Alphaproteobacteria</taxon>
        <taxon>Rhodospirillales</taxon>
        <taxon>Rhodospirillaceae</taxon>
        <taxon>Pararhodospirillum</taxon>
    </lineage>
</organism>
<sequence>MPLTALIAFLRLEASAGLLLVGAAVLALIAANSALAGFYDQTFATHVTLAYGDLRLDKPLLLWINDGLMAVFFLLVGLEIKREALEGDLSSPDRLALPGLAALGGMVVPAALYLLVNAHDPALARGWAIPAATDIAFALGILALLGPRVPLSLKILLTALAILDDLGAIVIIALFYSADLSTTALGFAGVCVGALIALNRLGVRALTPYMLLGAVLWVAVLKSGVHATLAGVVLALAIPLRAGEGQGSPSRHLEHVLHPWVAFGILPLFAFANAGVSLEGVSLDRLLAPVPLGILLGLVVGKQVGVMVFSWLGIRTGLARLPEGATWAQFYGVALLTGIGFTMSLFVGTLAFGESPERATDVRVGVLAGSLLSGVLGYAWLRLTSRVPGKA</sequence>
<keyword evidence="6" id="KW-0406">Ion transport</keyword>
<dbReference type="NCBIfam" id="NF007112">
    <property type="entry name" value="PRK09561.1"/>
    <property type="match status" value="1"/>
</dbReference>
<comment type="similarity">
    <text evidence="6">Belongs to the NhaA Na(+)/H(+) (TC 2.A.33) antiporter family.</text>
</comment>
<evidence type="ECO:0000256" key="2">
    <source>
        <dbReference type="ARBA" id="ARBA00022475"/>
    </source>
</evidence>
<proteinExistence type="inferred from homology"/>
<feature type="transmembrane region" description="Helical" evidence="6">
    <location>
        <begin position="95"/>
        <end position="115"/>
    </location>
</feature>
<evidence type="ECO:0000313" key="7">
    <source>
        <dbReference type="EMBL" id="GEO79969.1"/>
    </source>
</evidence>
<dbReference type="PANTHER" id="PTHR30341">
    <property type="entry name" value="SODIUM ION/PROTON ANTIPORTER NHAA-RELATED"/>
    <property type="match status" value="1"/>
</dbReference>
<gene>
    <name evidence="6 7" type="primary">nhaA</name>
    <name evidence="7" type="ORF">ROR02_01000</name>
</gene>
<protein>
    <recommendedName>
        <fullName evidence="6">Na(+)/H(+) antiporter NhaA</fullName>
    </recommendedName>
    <alternativeName>
        <fullName evidence="6">Sodium/proton antiporter NhaA</fullName>
    </alternativeName>
</protein>
<dbReference type="GO" id="GO:0005886">
    <property type="term" value="C:plasma membrane"/>
    <property type="evidence" value="ECO:0007669"/>
    <property type="project" value="UniProtKB-SubCell"/>
</dbReference>
<keyword evidence="6" id="KW-0739">Sodium transport</keyword>
<feature type="transmembrane region" description="Helical" evidence="6">
    <location>
        <begin position="326"/>
        <end position="352"/>
    </location>
</feature>
<dbReference type="Pfam" id="PF06965">
    <property type="entry name" value="Na_H_antiport_1"/>
    <property type="match status" value="1"/>
</dbReference>
<dbReference type="NCBIfam" id="TIGR00773">
    <property type="entry name" value="NhaA"/>
    <property type="match status" value="1"/>
</dbReference>
<dbReference type="EMBL" id="BJZO01000002">
    <property type="protein sequence ID" value="GEO79969.1"/>
    <property type="molecule type" value="Genomic_DNA"/>
</dbReference>
<accession>A0A512H3C7</accession>
<evidence type="ECO:0000256" key="4">
    <source>
        <dbReference type="ARBA" id="ARBA00022989"/>
    </source>
</evidence>
<dbReference type="NCBIfam" id="NF007111">
    <property type="entry name" value="PRK09560.1"/>
    <property type="match status" value="1"/>
</dbReference>
<keyword evidence="2 6" id="KW-1003">Cell membrane</keyword>
<dbReference type="AlphaFoldDB" id="A0A512H3C7"/>
<dbReference type="GO" id="GO:0015385">
    <property type="term" value="F:sodium:proton antiporter activity"/>
    <property type="evidence" value="ECO:0007669"/>
    <property type="project" value="UniProtKB-UniRule"/>
</dbReference>
<feature type="transmembrane region" description="Helical" evidence="6">
    <location>
        <begin position="157"/>
        <end position="178"/>
    </location>
</feature>
<keyword evidence="6" id="KW-0050">Antiport</keyword>
<comment type="subcellular location">
    <subcellularLocation>
        <location evidence="1">Cell inner membrane</location>
        <topology evidence="1">Multi-pass membrane protein</topology>
    </subcellularLocation>
    <subcellularLocation>
        <location evidence="6">Cell membrane</location>
        <topology evidence="6">Multi-pass membrane protein</topology>
    </subcellularLocation>
</comment>
<reference evidence="7 8" key="1">
    <citation type="submission" date="2019-07" db="EMBL/GenBank/DDBJ databases">
        <title>Whole genome shotgun sequence of Rhodospirillum oryzae NBRC 107573.</title>
        <authorList>
            <person name="Hosoyama A."/>
            <person name="Uohara A."/>
            <person name="Ohji S."/>
            <person name="Ichikawa N."/>
        </authorList>
    </citation>
    <scope>NUCLEOTIDE SEQUENCE [LARGE SCALE GENOMIC DNA]</scope>
    <source>
        <strain evidence="7 8">NBRC 107573</strain>
    </source>
</reference>